<evidence type="ECO:0000313" key="2">
    <source>
        <dbReference type="EMBL" id="GAL59622.1"/>
    </source>
</evidence>
<protein>
    <recommendedName>
        <fullName evidence="4">YdgA protein</fullName>
    </recommendedName>
</protein>
<feature type="compositionally biased region" description="Pro residues" evidence="1">
    <location>
        <begin position="499"/>
        <end position="561"/>
    </location>
</feature>
<dbReference type="InterPro" id="IPR010352">
    <property type="entry name" value="DUF945"/>
</dbReference>
<dbReference type="EMBL" id="BBMZ01000021">
    <property type="protein sequence ID" value="GAL59622.1"/>
    <property type="molecule type" value="Genomic_DNA"/>
</dbReference>
<organism evidence="2 3">
    <name type="scientific">Pseudescherichia vulneris NBRC 102420</name>
    <dbReference type="NCBI Taxonomy" id="1115515"/>
    <lineage>
        <taxon>Bacteria</taxon>
        <taxon>Pseudomonadati</taxon>
        <taxon>Pseudomonadota</taxon>
        <taxon>Gammaproteobacteria</taxon>
        <taxon>Enterobacterales</taxon>
        <taxon>Enterobacteriaceae</taxon>
        <taxon>Pseudescherichia</taxon>
    </lineage>
</organism>
<evidence type="ECO:0008006" key="4">
    <source>
        <dbReference type="Google" id="ProtNLM"/>
    </source>
</evidence>
<evidence type="ECO:0000256" key="1">
    <source>
        <dbReference type="SAM" id="MobiDB-lite"/>
    </source>
</evidence>
<feature type="region of interest" description="Disordered" evidence="1">
    <location>
        <begin position="498"/>
        <end position="561"/>
    </location>
</feature>
<dbReference type="Pfam" id="PF06097">
    <property type="entry name" value="DUF945"/>
    <property type="match status" value="1"/>
</dbReference>
<dbReference type="Proteomes" id="UP000029462">
    <property type="component" value="Unassembled WGS sequence"/>
</dbReference>
<accession>A0A090VWR2</accession>
<dbReference type="eggNOG" id="COG5339">
    <property type="taxonomic scope" value="Bacteria"/>
</dbReference>
<sequence length="561" mass="59788">MKKTLVAAGIIVALGVVWTGTAWYTGKQLEKHLADMVAQANAELKRSAPGANLEVSSQNYERGIFKSHLQLLVKPVAGGENAWLKPGQSVVLNETVDHGPFPFAQLKSFNLIPAMASVKTTLVNNDVSKPLFDMAKGESPVEVNTRIGYGGDTGSHIAFKPLSYENEGEKVAFSGGEFQLDADKDGNAISLKGEAQSGLVNTVNEYGQHVQVTFNNLKTDGDSKRAQFDEHLGNQKLSVEKLAVAVENKEIAVMEGTELNVKNDLVNDGKNINSQIDYSVNSLKIQSQDMGSGKLTMKIGQIDGQAWHQFRQQYNAQNQALLSQPEVMKDPAIYQQKSTEAFFGALPMLLKGEPVITVAPLSWKNSKGETTFNLSLFMKDPAATPAAPAPQTLAQEVDRSVKSLESKLTIPMDMATEFMTQIAKLQGYQQADAEKLANQQVKGLAAMGQMFRITTVADNAISTSLQYANGQIVLNGQKMSLDEFVGMFGMPELGMPQAAPAPAPVPAPAPQAVPEAAPAPAPQAAPEAAPVPAPQAAPEAAPAPAPQAAPEATPPAAVPQQ</sequence>
<dbReference type="STRING" id="1115515.EV102420_21_00570"/>
<name>A0A090VWR2_PSEVU</name>
<dbReference type="RefSeq" id="WP_077776549.1">
    <property type="nucleotide sequence ID" value="NZ_BBMZ01000021.1"/>
</dbReference>
<comment type="caution">
    <text evidence="2">The sequence shown here is derived from an EMBL/GenBank/DDBJ whole genome shotgun (WGS) entry which is preliminary data.</text>
</comment>
<keyword evidence="3" id="KW-1185">Reference proteome</keyword>
<gene>
    <name evidence="2" type="primary">ydgA</name>
    <name evidence="2" type="ORF">EV102420_21_00570</name>
</gene>
<evidence type="ECO:0000313" key="3">
    <source>
        <dbReference type="Proteomes" id="UP000029462"/>
    </source>
</evidence>
<reference evidence="2 3" key="1">
    <citation type="submission" date="2014-09" db="EMBL/GenBank/DDBJ databases">
        <title>Whole genome shotgun sequence of Escherichia vulneris NBRC 102420.</title>
        <authorList>
            <person name="Yoshida Y."/>
            <person name="Hosoyama A."/>
            <person name="Tsuchikane K."/>
            <person name="Ohji S."/>
            <person name="Ichikawa N."/>
            <person name="Kimura A."/>
            <person name="Yamazoe A."/>
            <person name="Ezaki T."/>
            <person name="Fujita N."/>
        </authorList>
    </citation>
    <scope>NUCLEOTIDE SEQUENCE [LARGE SCALE GENOMIC DNA]</scope>
    <source>
        <strain evidence="2 3">NBRC 102420</strain>
    </source>
</reference>
<dbReference type="AlphaFoldDB" id="A0A090VWR2"/>
<dbReference type="OrthoDB" id="5444681at2"/>
<proteinExistence type="predicted"/>